<sequence length="270" mass="28041">MTTQSLHAKVGTRQPGATAAMTGNCRRHRIHKESELKPTCILFAAIVAVALAGCGRAQQQTDAAAAASEPGGNAAAADRTAASSDPVPAAVTRPAATGADTTLYLCERGAHACPISSPLVANSQAEAQWLLTHGYPSQAERARLERMDLAQLKAESQAGNHAATVLYGTRTALSGRFHPGLAILSKAAATGNLYAYYGLAEVYASDTEHKNLVDSAAYLRLAYLLGDGKASSAIAAKGLSGVENVAADERAAGLYQTFAKNRQPSPRPLE</sequence>
<evidence type="ECO:0008006" key="3">
    <source>
        <dbReference type="Google" id="ProtNLM"/>
    </source>
</evidence>
<proteinExistence type="predicted"/>
<evidence type="ECO:0000313" key="2">
    <source>
        <dbReference type="EMBL" id="XBS38062.1"/>
    </source>
</evidence>
<organism evidence="2">
    <name type="scientific">Xanthomonas sp. 10-10</name>
    <dbReference type="NCBI Taxonomy" id="3115848"/>
    <lineage>
        <taxon>Bacteria</taxon>
        <taxon>Pseudomonadati</taxon>
        <taxon>Pseudomonadota</taxon>
        <taxon>Gammaproteobacteria</taxon>
        <taxon>Lysobacterales</taxon>
        <taxon>Lysobacteraceae</taxon>
        <taxon>Xanthomonas</taxon>
    </lineage>
</organism>
<accession>A0AAU7P8J1</accession>
<protein>
    <recommendedName>
        <fullName evidence="3">Sel1 repeat family protein</fullName>
    </recommendedName>
</protein>
<dbReference type="EMBL" id="CP144460">
    <property type="protein sequence ID" value="XBS38062.1"/>
    <property type="molecule type" value="Genomic_DNA"/>
</dbReference>
<dbReference type="InterPro" id="IPR011990">
    <property type="entry name" value="TPR-like_helical_dom_sf"/>
</dbReference>
<name>A0AAU7P8J1_9XANT</name>
<reference evidence="2" key="1">
    <citation type="submission" date="2024-02" db="EMBL/GenBank/DDBJ databases">
        <title>Complete genome sequence of Xanthomonas sp. 10-10.</title>
        <authorList>
            <person name="Biessy A."/>
            <person name="Ciotola M."/>
            <person name="Cadieux M."/>
            <person name="Soufiane B."/>
            <person name="Laforest M."/>
            <person name="Filion M."/>
        </authorList>
    </citation>
    <scope>NUCLEOTIDE SEQUENCE</scope>
    <source>
        <strain evidence="2">10-10</strain>
    </source>
</reference>
<feature type="region of interest" description="Disordered" evidence="1">
    <location>
        <begin position="1"/>
        <end position="21"/>
    </location>
</feature>
<dbReference type="Gene3D" id="1.25.40.10">
    <property type="entry name" value="Tetratricopeptide repeat domain"/>
    <property type="match status" value="1"/>
</dbReference>
<gene>
    <name evidence="2" type="ORF">VZ068_00515</name>
</gene>
<dbReference type="AlphaFoldDB" id="A0AAU7P8J1"/>
<evidence type="ECO:0000256" key="1">
    <source>
        <dbReference type="SAM" id="MobiDB-lite"/>
    </source>
</evidence>
<dbReference type="RefSeq" id="WP_349656542.1">
    <property type="nucleotide sequence ID" value="NZ_CP144460.1"/>
</dbReference>